<comment type="catalytic activity">
    <reaction evidence="3">
        <text>2-C-methyl-D-erythritol 4-phosphate + CTP + H(+) = 4-CDP-2-C-methyl-D-erythritol + diphosphate</text>
        <dbReference type="Rhea" id="RHEA:13429"/>
        <dbReference type="ChEBI" id="CHEBI:15378"/>
        <dbReference type="ChEBI" id="CHEBI:33019"/>
        <dbReference type="ChEBI" id="CHEBI:37563"/>
        <dbReference type="ChEBI" id="CHEBI:57823"/>
        <dbReference type="ChEBI" id="CHEBI:58262"/>
        <dbReference type="EC" id="2.7.7.60"/>
    </reaction>
</comment>
<dbReference type="InterPro" id="IPR001228">
    <property type="entry name" value="IspD"/>
</dbReference>
<evidence type="ECO:0000313" key="5">
    <source>
        <dbReference type="Proteomes" id="UP000005540"/>
    </source>
</evidence>
<dbReference type="PANTHER" id="PTHR32125:SF4">
    <property type="entry name" value="2-C-METHYL-D-ERYTHRITOL 4-PHOSPHATE CYTIDYLYLTRANSFERASE, CHLOROPLASTIC"/>
    <property type="match status" value="1"/>
</dbReference>
<dbReference type="AlphaFoldDB" id="C4FM31"/>
<comment type="pathway">
    <text evidence="3">Isoprenoid biosynthesis; isopentenyl diphosphate biosynthesis via DXP pathway; isopentenyl diphosphate from 1-deoxy-D-xylulose 5-phosphate: step 2/6.</text>
</comment>
<comment type="similarity">
    <text evidence="3">Belongs to the IspD/TarI cytidylyltransferase family. IspD subfamily.</text>
</comment>
<keyword evidence="3" id="KW-0414">Isoprene biosynthesis</keyword>
<reference evidence="4 5" key="1">
    <citation type="submission" date="2009-04" db="EMBL/GenBank/DDBJ databases">
        <authorList>
            <person name="Reysenbach A.-L."/>
            <person name="Heidelberg J.F."/>
            <person name="Nelson W.C."/>
        </authorList>
    </citation>
    <scope>NUCLEOTIDE SEQUENCE [LARGE SCALE GENOMIC DNA]</scope>
    <source>
        <strain evidence="4 5">SS-5</strain>
    </source>
</reference>
<dbReference type="GO" id="GO:0019288">
    <property type="term" value="P:isopentenyl diphosphate biosynthetic process, methylerythritol 4-phosphate pathway"/>
    <property type="evidence" value="ECO:0007669"/>
    <property type="project" value="UniProtKB-UniRule"/>
</dbReference>
<dbReference type="Gene3D" id="3.90.550.10">
    <property type="entry name" value="Spore Coat Polysaccharide Biosynthesis Protein SpsA, Chain A"/>
    <property type="match status" value="1"/>
</dbReference>
<feature type="site" description="Positions MEP for the nucleophilic attack" evidence="3">
    <location>
        <position position="144"/>
    </location>
</feature>
<evidence type="ECO:0000256" key="1">
    <source>
        <dbReference type="ARBA" id="ARBA00022679"/>
    </source>
</evidence>
<feature type="site" description="Positions MEP for the nucleophilic attack" evidence="3">
    <location>
        <position position="200"/>
    </location>
</feature>
<keyword evidence="1 3" id="KW-0808">Transferase</keyword>
<dbReference type="OrthoDB" id="9806837at2"/>
<gene>
    <name evidence="3 4" type="primary">ispD</name>
    <name evidence="4" type="ORF">SULYE_1635</name>
</gene>
<dbReference type="EMBL" id="ABZS01000201">
    <property type="protein sequence ID" value="EEP59867.1"/>
    <property type="molecule type" value="Genomic_DNA"/>
</dbReference>
<dbReference type="EC" id="2.7.7.60" evidence="3"/>
<name>C4FM31_9AQUI</name>
<dbReference type="Proteomes" id="UP000005540">
    <property type="component" value="Unassembled WGS sequence"/>
</dbReference>
<feature type="site" description="Transition state stabilizer" evidence="3">
    <location>
        <position position="14"/>
    </location>
</feature>
<accession>C4FM31</accession>
<dbReference type="HAMAP" id="MF_00108">
    <property type="entry name" value="IspD"/>
    <property type="match status" value="1"/>
</dbReference>
<sequence>MIGCILLAGGKGNRFGAKKQFLEINGLKIFEYSLKTIERVEEIDFVVVVLPKEDLDIEIKSSKKIIRVEGGSERQFSVYSGLRAIADCDIVAIHDSARPFATVNMFREGINNVKAGWDGSITAYRSPDTIKRVINNEIVETLNRDEIYVVQTPQVFDFKKLLKAHEYALENNILATDDSALMEKLGYRITLNEGSFFNFKITYLKDLEMVECFIKGEKMKS</sequence>
<keyword evidence="5" id="KW-1185">Reference proteome</keyword>
<dbReference type="SUPFAM" id="SSF53448">
    <property type="entry name" value="Nucleotide-diphospho-sugar transferases"/>
    <property type="match status" value="1"/>
</dbReference>
<dbReference type="FunFam" id="3.90.550.10:FF:000003">
    <property type="entry name" value="2-C-methyl-D-erythritol 4-phosphate cytidylyltransferase"/>
    <property type="match status" value="1"/>
</dbReference>
<evidence type="ECO:0000256" key="3">
    <source>
        <dbReference type="HAMAP-Rule" id="MF_00108"/>
    </source>
</evidence>
<feature type="site" description="Transition state stabilizer" evidence="3">
    <location>
        <position position="19"/>
    </location>
</feature>
<dbReference type="PANTHER" id="PTHR32125">
    <property type="entry name" value="2-C-METHYL-D-ERYTHRITOL 4-PHOSPHATE CYTIDYLYLTRANSFERASE, CHLOROPLASTIC"/>
    <property type="match status" value="1"/>
</dbReference>
<dbReference type="InterPro" id="IPR034683">
    <property type="entry name" value="IspD/TarI"/>
</dbReference>
<proteinExistence type="inferred from homology"/>
<comment type="function">
    <text evidence="3">Catalyzes the formation of 4-diphosphocytidyl-2-C-methyl-D-erythritol from CTP and 2-C-methyl-D-erythritol 4-phosphate (MEP).</text>
</comment>
<dbReference type="CDD" id="cd02516">
    <property type="entry name" value="CDP-ME_synthetase"/>
    <property type="match status" value="1"/>
</dbReference>
<dbReference type="InterPro" id="IPR029044">
    <property type="entry name" value="Nucleotide-diphossugar_trans"/>
</dbReference>
<keyword evidence="2 3" id="KW-0548">Nucleotidyltransferase</keyword>
<dbReference type="Pfam" id="PF01128">
    <property type="entry name" value="IspD"/>
    <property type="match status" value="1"/>
</dbReference>
<dbReference type="GO" id="GO:0050518">
    <property type="term" value="F:2-C-methyl-D-erythritol 4-phosphate cytidylyltransferase activity"/>
    <property type="evidence" value="ECO:0007669"/>
    <property type="project" value="UniProtKB-UniRule"/>
</dbReference>
<comment type="caution">
    <text evidence="4">The sequence shown here is derived from an EMBL/GenBank/DDBJ whole genome shotgun (WGS) entry which is preliminary data.</text>
</comment>
<dbReference type="RefSeq" id="WP_007548111.1">
    <property type="nucleotide sequence ID" value="NZ_ABZS01000201.1"/>
</dbReference>
<organism evidence="4 5">
    <name type="scientific">Sulfurihydrogenibium yellowstonense SS-5</name>
    <dbReference type="NCBI Taxonomy" id="432331"/>
    <lineage>
        <taxon>Bacteria</taxon>
        <taxon>Pseudomonadati</taxon>
        <taxon>Aquificota</taxon>
        <taxon>Aquificia</taxon>
        <taxon>Aquificales</taxon>
        <taxon>Hydrogenothermaceae</taxon>
        <taxon>Sulfurihydrogenibium</taxon>
    </lineage>
</organism>
<dbReference type="UniPathway" id="UPA00056">
    <property type="reaction ID" value="UER00093"/>
</dbReference>
<dbReference type="InterPro" id="IPR050088">
    <property type="entry name" value="IspD/TarI_cytidylyltransf_bact"/>
</dbReference>
<protein>
    <recommendedName>
        <fullName evidence="3">2-C-methyl-D-erythritol 4-phosphate cytidylyltransferase</fullName>
        <ecNumber evidence="3">2.7.7.60</ecNumber>
    </recommendedName>
    <alternativeName>
        <fullName evidence="3">4-diphosphocytidyl-2C-methyl-D-erythritol synthase</fullName>
    </alternativeName>
    <alternativeName>
        <fullName evidence="3">MEP cytidylyltransferase</fullName>
        <shortName evidence="3">MCT</shortName>
    </alternativeName>
</protein>
<dbReference type="NCBIfam" id="TIGR00453">
    <property type="entry name" value="ispD"/>
    <property type="match status" value="1"/>
</dbReference>
<evidence type="ECO:0000256" key="2">
    <source>
        <dbReference type="ARBA" id="ARBA00022695"/>
    </source>
</evidence>
<evidence type="ECO:0000313" key="4">
    <source>
        <dbReference type="EMBL" id="EEP59867.1"/>
    </source>
</evidence>